<feature type="compositionally biased region" description="Polar residues" evidence="1">
    <location>
        <begin position="11"/>
        <end position="20"/>
    </location>
</feature>
<gene>
    <name evidence="2" type="ORF">TvY486_0009670</name>
</gene>
<proteinExistence type="predicted"/>
<name>F9WLA2_TRYVY</name>
<dbReference type="AlphaFoldDB" id="F9WLA2"/>
<feature type="region of interest" description="Disordered" evidence="1">
    <location>
        <begin position="1"/>
        <end position="20"/>
    </location>
</feature>
<dbReference type="VEuPathDB" id="TriTrypDB:TvY486_0009670"/>
<dbReference type="EMBL" id="CAEX01000792">
    <property type="protein sequence ID" value="CCD18290.1"/>
    <property type="molecule type" value="Genomic_DNA"/>
</dbReference>
<feature type="non-terminal residue" evidence="2">
    <location>
        <position position="244"/>
    </location>
</feature>
<protein>
    <submittedName>
        <fullName evidence="2">Uncharacterized protein</fullName>
    </submittedName>
</protein>
<dbReference type="Proteomes" id="UP000009027">
    <property type="component" value="Unassembled WGS sequence"/>
</dbReference>
<organism evidence="2 3">
    <name type="scientific">Trypanosoma vivax (strain Y486)</name>
    <dbReference type="NCBI Taxonomy" id="1055687"/>
    <lineage>
        <taxon>Eukaryota</taxon>
        <taxon>Discoba</taxon>
        <taxon>Euglenozoa</taxon>
        <taxon>Kinetoplastea</taxon>
        <taxon>Metakinetoplastina</taxon>
        <taxon>Trypanosomatida</taxon>
        <taxon>Trypanosomatidae</taxon>
        <taxon>Trypanosoma</taxon>
        <taxon>Duttonella</taxon>
    </lineage>
</organism>
<evidence type="ECO:0000313" key="2">
    <source>
        <dbReference type="EMBL" id="CCD18290.1"/>
    </source>
</evidence>
<sequence>MFVLPAMTATPPASMSTLDTLSGPESLEPKLAPSLLSMWGIPFHSPMPTEGVERTAIVREYLVGLALWVRAFNISINKVFGRAIMRTINDEAIERGFIEEDSDFLAWKCFTELSRTAAIERLVRREEARRTLVIDSFFSSGLQLLDRLEALHRQHVCMQFLDSVFLKHCQWASGWTWQHVPPPNNEALSEALISWSWMPMLIKEEQVARKRVMNEFFSGILRALEVFAATEKRFMYMWDSGSRV</sequence>
<evidence type="ECO:0000256" key="1">
    <source>
        <dbReference type="SAM" id="MobiDB-lite"/>
    </source>
</evidence>
<evidence type="ECO:0000313" key="3">
    <source>
        <dbReference type="Proteomes" id="UP000009027"/>
    </source>
</evidence>
<keyword evidence="3" id="KW-1185">Reference proteome</keyword>
<reference evidence="2 3" key="1">
    <citation type="journal article" date="2012" name="Proc. Natl. Acad. Sci. U.S.A.">
        <title>Antigenic diversity is generated by distinct evolutionary mechanisms in African trypanosome species.</title>
        <authorList>
            <person name="Jackson A.P."/>
            <person name="Berry A."/>
            <person name="Aslett M."/>
            <person name="Allison H.C."/>
            <person name="Burton P."/>
            <person name="Vavrova-Anderson J."/>
            <person name="Brown R."/>
            <person name="Browne H."/>
            <person name="Corton N."/>
            <person name="Hauser H."/>
            <person name="Gamble J."/>
            <person name="Gilderthorp R."/>
            <person name="Marcello L."/>
            <person name="McQuillan J."/>
            <person name="Otto T.D."/>
            <person name="Quail M.A."/>
            <person name="Sanders M.J."/>
            <person name="van Tonder A."/>
            <person name="Ginger M.L."/>
            <person name="Field M.C."/>
            <person name="Barry J.D."/>
            <person name="Hertz-Fowler C."/>
            <person name="Berriman M."/>
        </authorList>
    </citation>
    <scope>NUCLEOTIDE SEQUENCE</scope>
    <source>
        <strain evidence="2 3">Y486</strain>
    </source>
</reference>
<accession>F9WLA2</accession>